<name>A0ACC1CEK9_9NEOP</name>
<reference evidence="1 2" key="1">
    <citation type="journal article" date="2021" name="Front. Genet.">
        <title>Chromosome-Level Genome Assembly Reveals Significant Gene Expansion in the Toll and IMD Signaling Pathways of Dendrolimus kikuchii.</title>
        <authorList>
            <person name="Zhou J."/>
            <person name="Wu P."/>
            <person name="Xiong Z."/>
            <person name="Liu N."/>
            <person name="Zhao N."/>
            <person name="Ji M."/>
            <person name="Qiu Y."/>
            <person name="Yang B."/>
        </authorList>
    </citation>
    <scope>NUCLEOTIDE SEQUENCE [LARGE SCALE GENOMIC DNA]</scope>
    <source>
        <strain evidence="1">Ann1</strain>
    </source>
</reference>
<evidence type="ECO:0000313" key="2">
    <source>
        <dbReference type="Proteomes" id="UP000824533"/>
    </source>
</evidence>
<keyword evidence="2" id="KW-1185">Reference proteome</keyword>
<accession>A0ACC1CEK9</accession>
<comment type="caution">
    <text evidence="1">The sequence shown here is derived from an EMBL/GenBank/DDBJ whole genome shotgun (WGS) entry which is preliminary data.</text>
</comment>
<dbReference type="Proteomes" id="UP000824533">
    <property type="component" value="Linkage Group LG29"/>
</dbReference>
<proteinExistence type="predicted"/>
<dbReference type="EMBL" id="CM034415">
    <property type="protein sequence ID" value="KAJ0170024.1"/>
    <property type="molecule type" value="Genomic_DNA"/>
</dbReference>
<sequence>MKEPSTLKHLKTFLQTCSWFRKFIPNFSKVAEPLTRLTRKNQIWIWGAEQTQAFNELKRLLTSAPILVQPDFNQPFTLRTDASNYALGAVLLQGDGNQERPIEYASRLLNAAERNYGTVEREALAVVWAVERFRPYIDGHPVVIGSDHQPLRWLLSLKSPAGRLVRWALKIQSFDIKFQYTPGKANVVADTLSRPICSENSRAECGICSVICDLPTKTPTQIRQEQISDPEVEKIIKEIEGTEDVAAERWLKRGYLMDQGVLFRYNPDSESESPQLVVPAGQIVDILKKLHDSPTAGHPGIDRTYHKVAQLYYFTGMRRIITDYVKACIHCQRYKATNAKPPGLLQTPVMNQRSEVLAIDLFGPLPEGDQGERWILLVEDTATRWTELYALQDATAEACARILIEEYFMRFGLPRRIISDNGVQFVSAVMRKCMLVMDIKQNFVPLYHPEANPAERKNRDLKAMLAYLVESNHASWPKMLPLIINGVIFNALNNTHLTAATNIIADGVGTSDQHLFLWNPYTAVSYIVTTVNLHYYRLKFGIIHYQFDHGRCVVAFHDFCIHPLLHLCRHNNLELCSGISDQVPVSLKRAAAHLLQMSIGDGNHFPSSGPSCISYSRFKICISLKNCVGMLALLKSPKITWALILSSGKSTTDGHTSADDVPRTRPIRCPTRCQVKGQKEQNSQIYKNIKKDKMTKMANHKTNQNLSHFLMVGHLPDWLATTPGLKYVAITTLSCVPALVTRFQSPLREQQRICSNFGVVMSVAITGLGAGGTQTSARHERAARVTVGGGYKAVARI</sequence>
<protein>
    <submittedName>
        <fullName evidence="1">Uncharacterized protein</fullName>
    </submittedName>
</protein>
<gene>
    <name evidence="1" type="ORF">K1T71_014630</name>
</gene>
<evidence type="ECO:0000313" key="1">
    <source>
        <dbReference type="EMBL" id="KAJ0170024.1"/>
    </source>
</evidence>
<organism evidence="1 2">
    <name type="scientific">Dendrolimus kikuchii</name>
    <dbReference type="NCBI Taxonomy" id="765133"/>
    <lineage>
        <taxon>Eukaryota</taxon>
        <taxon>Metazoa</taxon>
        <taxon>Ecdysozoa</taxon>
        <taxon>Arthropoda</taxon>
        <taxon>Hexapoda</taxon>
        <taxon>Insecta</taxon>
        <taxon>Pterygota</taxon>
        <taxon>Neoptera</taxon>
        <taxon>Endopterygota</taxon>
        <taxon>Lepidoptera</taxon>
        <taxon>Glossata</taxon>
        <taxon>Ditrysia</taxon>
        <taxon>Bombycoidea</taxon>
        <taxon>Lasiocampidae</taxon>
        <taxon>Dendrolimus</taxon>
    </lineage>
</organism>